<organism evidence="1 2">
    <name type="scientific">Enterobacter agglomerans</name>
    <name type="common">Erwinia herbicola</name>
    <name type="synonym">Pantoea agglomerans</name>
    <dbReference type="NCBI Taxonomy" id="549"/>
    <lineage>
        <taxon>Bacteria</taxon>
        <taxon>Pseudomonadati</taxon>
        <taxon>Pseudomonadota</taxon>
        <taxon>Gammaproteobacteria</taxon>
        <taxon>Enterobacterales</taxon>
        <taxon>Erwiniaceae</taxon>
        <taxon>Pantoea</taxon>
        <taxon>Pantoea agglomerans group</taxon>
    </lineage>
</organism>
<accession>A0ACC5PVW3</accession>
<evidence type="ECO:0000313" key="1">
    <source>
        <dbReference type="EMBL" id="MBD8129126.1"/>
    </source>
</evidence>
<keyword evidence="2" id="KW-1185">Reference proteome</keyword>
<name>A0ACC5PVW3_ENTAG</name>
<evidence type="ECO:0000313" key="2">
    <source>
        <dbReference type="Proteomes" id="UP000610459"/>
    </source>
</evidence>
<dbReference type="EMBL" id="JACYNR010000036">
    <property type="protein sequence ID" value="MBD8129126.1"/>
    <property type="molecule type" value="Genomic_DNA"/>
</dbReference>
<gene>
    <name evidence="1" type="ORF">IFT41_23810</name>
</gene>
<proteinExistence type="predicted"/>
<sequence length="144" mass="16701">MDALPNVLRDALTSHREQYEQEYRTCMAELLDDENWQQLDEARRDIFLQKRHLDAVPEINISDLDSVLSSLDDISFARWNDKTAGLPSIFNQVLKDAISELQPKTRYAKLNKPIIKSEKELQDWLAYVEQELRSQLESGPVVPS</sequence>
<comment type="caution">
    <text evidence="1">The sequence shown here is derived from an EMBL/GenBank/DDBJ whole genome shotgun (WGS) entry which is preliminary data.</text>
</comment>
<reference evidence="1 2" key="1">
    <citation type="journal article" date="2020" name="FEMS Microbiol. Ecol.">
        <title>Temporal dynamics of bacterial communities during seed development and maturation.</title>
        <authorList>
            <person name="Chesneau G."/>
            <person name="Torres-Cortes G."/>
            <person name="Briand M."/>
            <person name="Darrasse A."/>
            <person name="Preveaux A."/>
            <person name="Marais C."/>
            <person name="Jacques M.A."/>
            <person name="Shade A."/>
            <person name="Barret M."/>
        </authorList>
    </citation>
    <scope>NUCLEOTIDE SEQUENCE [LARGE SCALE GENOMIC DNA]</scope>
    <source>
        <strain evidence="1 2">CFBP13709</strain>
    </source>
</reference>
<dbReference type="Proteomes" id="UP000610459">
    <property type="component" value="Unassembled WGS sequence"/>
</dbReference>
<protein>
    <submittedName>
        <fullName evidence="1">Uncharacterized protein</fullName>
    </submittedName>
</protein>